<comment type="caution">
    <text evidence="5">The sequence shown here is derived from an EMBL/GenBank/DDBJ whole genome shotgun (WGS) entry which is preliminary data.</text>
</comment>
<reference evidence="5" key="1">
    <citation type="submission" date="2019-05" db="EMBL/GenBank/DDBJ databases">
        <title>Annotation for the trematode Paragonimus heterotremus.</title>
        <authorList>
            <person name="Choi Y.-J."/>
        </authorList>
    </citation>
    <scope>NUCLEOTIDE SEQUENCE</scope>
    <source>
        <strain evidence="5">LC</strain>
    </source>
</reference>
<dbReference type="Proteomes" id="UP000748531">
    <property type="component" value="Unassembled WGS sequence"/>
</dbReference>
<dbReference type="PANTHER" id="PTHR12585:SF27">
    <property type="entry name" value="MEIOTIC RECOMBINATION PROTEIN REC8 HOMOLOG"/>
    <property type="match status" value="1"/>
</dbReference>
<feature type="compositionally biased region" description="Basic and acidic residues" evidence="3">
    <location>
        <begin position="496"/>
        <end position="515"/>
    </location>
</feature>
<evidence type="ECO:0000313" key="6">
    <source>
        <dbReference type="Proteomes" id="UP000748531"/>
    </source>
</evidence>
<dbReference type="GO" id="GO:0006302">
    <property type="term" value="P:double-strand break repair"/>
    <property type="evidence" value="ECO:0007669"/>
    <property type="project" value="TreeGrafter"/>
</dbReference>
<keyword evidence="6" id="KW-1185">Reference proteome</keyword>
<feature type="region of interest" description="Disordered" evidence="3">
    <location>
        <begin position="488"/>
        <end position="526"/>
    </location>
</feature>
<dbReference type="EMBL" id="LUCH01003318">
    <property type="protein sequence ID" value="KAF5400285.1"/>
    <property type="molecule type" value="Genomic_DNA"/>
</dbReference>
<name>A0A8J4WR12_9TREM</name>
<dbReference type="OrthoDB" id="10071381at2759"/>
<evidence type="ECO:0000256" key="2">
    <source>
        <dbReference type="ARBA" id="ARBA00023242"/>
    </source>
</evidence>
<dbReference type="PANTHER" id="PTHR12585">
    <property type="entry name" value="SCC1 / RAD21 FAMILY MEMBER"/>
    <property type="match status" value="1"/>
</dbReference>
<feature type="domain" description="Rad21/Rec8-like protein N-terminal" evidence="4">
    <location>
        <begin position="1"/>
        <end position="107"/>
    </location>
</feature>
<dbReference type="AlphaFoldDB" id="A0A8J4WR12"/>
<sequence>MFYSVELLSAHRGKFGIIWLAATHMRKHLSRRELNSVDIVAACNEITSCLSGPVRIRFSLYLASQLIFGLCIIYREKTKAVLRDLQALYHRAGFTFHSSSVDLPAVSAKPRTKKRKHDDHADIPEVPMADPFGDFGNLQIPDLLCSTYLNPDLDFLDTQNSLHQARMEDITLLEENMNLASGANLTFGEELVPSAMDLLLDENAFSATYRHQAEQVVEQVPSPTTLSVDKLTEPKAKWPRTEAACSSIVHPQAELCTFTDVHEQMTERAPELMEQSKVQHSTKHFELPLEPDSHVGAPQSAVDQLIQQDSEHLGQPIIRSTDVAPQPELANESRSVQEPILPTRTSPIICHELQESLRNQLNSIPLVQLDRLPLISSRPRRLPKSRLLVDEKTRLTVAELRWNMEHGELTSMPASARLAEPSSRTRTQFLLSRSVPRLLAVPATLGTALSASLCELWCRHRRFGAEHVDALDNDFEIPWSAAARNRSGHQYLPATDRPDRLTEETEASVEQRRGDQQTMSLGPSGSLLGSSNLLDLTVNQVPGAMDSVLSSKSLIPDNVNAAATTPRPTVGLPEHVQSVVQPMLNLTETLPVPQELTTLVPLPEEQEEQVKQSESMVPPLPVEEQMYNVLPTLTCQYFTIDQVWSRLQELLASSNGSVDISKMFGPVESTSKQDAAMVFSSLLHLIKRKLVRPMQLVPYGPILVSHY</sequence>
<evidence type="ECO:0000313" key="5">
    <source>
        <dbReference type="EMBL" id="KAF5400285.1"/>
    </source>
</evidence>
<evidence type="ECO:0000256" key="3">
    <source>
        <dbReference type="SAM" id="MobiDB-lite"/>
    </source>
</evidence>
<evidence type="ECO:0000259" key="4">
    <source>
        <dbReference type="Pfam" id="PF04825"/>
    </source>
</evidence>
<accession>A0A8J4WR12</accession>
<comment type="subcellular location">
    <subcellularLocation>
        <location evidence="1">Nucleus</location>
    </subcellularLocation>
</comment>
<dbReference type="GO" id="GO:0030893">
    <property type="term" value="C:meiotic cohesin complex"/>
    <property type="evidence" value="ECO:0007669"/>
    <property type="project" value="TreeGrafter"/>
</dbReference>
<dbReference type="InterPro" id="IPR006910">
    <property type="entry name" value="Rad21_Rec8_N"/>
</dbReference>
<dbReference type="InterPro" id="IPR039781">
    <property type="entry name" value="Rad21/Rec8-like"/>
</dbReference>
<evidence type="ECO:0000256" key="1">
    <source>
        <dbReference type="ARBA" id="ARBA00004123"/>
    </source>
</evidence>
<dbReference type="Pfam" id="PF04825">
    <property type="entry name" value="Rad21_Rec8_N"/>
    <property type="match status" value="1"/>
</dbReference>
<organism evidence="5 6">
    <name type="scientific">Paragonimus heterotremus</name>
    <dbReference type="NCBI Taxonomy" id="100268"/>
    <lineage>
        <taxon>Eukaryota</taxon>
        <taxon>Metazoa</taxon>
        <taxon>Spiralia</taxon>
        <taxon>Lophotrochozoa</taxon>
        <taxon>Platyhelminthes</taxon>
        <taxon>Trematoda</taxon>
        <taxon>Digenea</taxon>
        <taxon>Plagiorchiida</taxon>
        <taxon>Troglotremata</taxon>
        <taxon>Troglotrematidae</taxon>
        <taxon>Paragonimus</taxon>
    </lineage>
</organism>
<dbReference type="GO" id="GO:0005634">
    <property type="term" value="C:nucleus"/>
    <property type="evidence" value="ECO:0007669"/>
    <property type="project" value="UniProtKB-SubCell"/>
</dbReference>
<dbReference type="GO" id="GO:0003682">
    <property type="term" value="F:chromatin binding"/>
    <property type="evidence" value="ECO:0007669"/>
    <property type="project" value="TreeGrafter"/>
</dbReference>
<keyword evidence="2" id="KW-0539">Nucleus</keyword>
<gene>
    <name evidence="5" type="ORF">PHET_06221</name>
</gene>
<protein>
    <recommendedName>
        <fullName evidence="4">Rad21/Rec8-like protein N-terminal domain-containing protein</fullName>
    </recommendedName>
</protein>
<proteinExistence type="predicted"/>
<dbReference type="GO" id="GO:0051177">
    <property type="term" value="P:meiotic sister chromatid cohesion"/>
    <property type="evidence" value="ECO:0007669"/>
    <property type="project" value="TreeGrafter"/>
</dbReference>